<dbReference type="EMBL" id="JAUKUA010000003">
    <property type="protein sequence ID" value="KAK0720669.1"/>
    <property type="molecule type" value="Genomic_DNA"/>
</dbReference>
<dbReference type="CDD" id="cd17745">
    <property type="entry name" value="BRCT_p53bp1_rpt1"/>
    <property type="match status" value="1"/>
</dbReference>
<dbReference type="Gene3D" id="3.40.50.10190">
    <property type="entry name" value="BRCT domain"/>
    <property type="match status" value="1"/>
</dbReference>
<dbReference type="PANTHER" id="PTHR15321">
    <property type="entry name" value="TUMOR SUPPRESSOR P53-BINDING PROTEIN 1"/>
    <property type="match status" value="1"/>
</dbReference>
<feature type="region of interest" description="Disordered" evidence="4">
    <location>
        <begin position="49"/>
        <end position="74"/>
    </location>
</feature>
<feature type="region of interest" description="Disordered" evidence="4">
    <location>
        <begin position="304"/>
        <end position="325"/>
    </location>
</feature>
<name>A0AA40ARI1_9PEZI</name>
<gene>
    <name evidence="6" type="ORF">B0H67DRAFT_600095</name>
</gene>
<dbReference type="InterPro" id="IPR047252">
    <property type="entry name" value="TP53BP1-like"/>
</dbReference>
<evidence type="ECO:0000256" key="1">
    <source>
        <dbReference type="ARBA" id="ARBA00004123"/>
    </source>
</evidence>
<dbReference type="PANTHER" id="PTHR15321:SF3">
    <property type="entry name" value="TP53-BINDING PROTEIN 1"/>
    <property type="match status" value="1"/>
</dbReference>
<reference evidence="6" key="1">
    <citation type="submission" date="2023-06" db="EMBL/GenBank/DDBJ databases">
        <title>Genome-scale phylogeny and comparative genomics of the fungal order Sordariales.</title>
        <authorList>
            <consortium name="Lawrence Berkeley National Laboratory"/>
            <person name="Hensen N."/>
            <person name="Bonometti L."/>
            <person name="Westerberg I."/>
            <person name="Brannstrom I.O."/>
            <person name="Guillou S."/>
            <person name="Cros-Aarteil S."/>
            <person name="Calhoun S."/>
            <person name="Haridas S."/>
            <person name="Kuo A."/>
            <person name="Mondo S."/>
            <person name="Pangilinan J."/>
            <person name="Riley R."/>
            <person name="Labutti K."/>
            <person name="Andreopoulos B."/>
            <person name="Lipzen A."/>
            <person name="Chen C."/>
            <person name="Yanf M."/>
            <person name="Daum C."/>
            <person name="Ng V."/>
            <person name="Clum A."/>
            <person name="Steindorff A."/>
            <person name="Ohm R."/>
            <person name="Martin F."/>
            <person name="Silar P."/>
            <person name="Natvig D."/>
            <person name="Lalanne C."/>
            <person name="Gautier V."/>
            <person name="Ament-Velasquez S.L."/>
            <person name="Kruys A."/>
            <person name="Hutchinson M.I."/>
            <person name="Powell A.J."/>
            <person name="Barry K."/>
            <person name="Miller A.N."/>
            <person name="Grigoriev I.V."/>
            <person name="Debuchy R."/>
            <person name="Gladieux P."/>
            <person name="Thoren M.H."/>
            <person name="Johannesson H."/>
        </authorList>
    </citation>
    <scope>NUCLEOTIDE SEQUENCE</scope>
    <source>
        <strain evidence="6">SMH4607-1</strain>
    </source>
</reference>
<dbReference type="PROSITE" id="PS50172">
    <property type="entry name" value="BRCT"/>
    <property type="match status" value="1"/>
</dbReference>
<evidence type="ECO:0000313" key="7">
    <source>
        <dbReference type="Proteomes" id="UP001172102"/>
    </source>
</evidence>
<feature type="compositionally biased region" description="Polar residues" evidence="4">
    <location>
        <begin position="382"/>
        <end position="396"/>
    </location>
</feature>
<feature type="compositionally biased region" description="Acidic residues" evidence="4">
    <location>
        <begin position="514"/>
        <end position="531"/>
    </location>
</feature>
<organism evidence="6 7">
    <name type="scientific">Lasiosphaeris hirsuta</name>
    <dbReference type="NCBI Taxonomy" id="260670"/>
    <lineage>
        <taxon>Eukaryota</taxon>
        <taxon>Fungi</taxon>
        <taxon>Dikarya</taxon>
        <taxon>Ascomycota</taxon>
        <taxon>Pezizomycotina</taxon>
        <taxon>Sordariomycetes</taxon>
        <taxon>Sordariomycetidae</taxon>
        <taxon>Sordariales</taxon>
        <taxon>Lasiosphaeriaceae</taxon>
        <taxon>Lasiosphaeris</taxon>
    </lineage>
</organism>
<dbReference type="AlphaFoldDB" id="A0AA40ARI1"/>
<feature type="region of interest" description="Disordered" evidence="4">
    <location>
        <begin position="617"/>
        <end position="653"/>
    </location>
</feature>
<dbReference type="FunFam" id="3.40.50.10190:FF:000083">
    <property type="entry name" value="DNA damage repair protein (Rad9)"/>
    <property type="match status" value="1"/>
</dbReference>
<sequence length="1071" mass="116267">MGANSVQRAEQMALEGQNESQDSQEILEAYMKAFGIRLRAIGSRNNDRPSWGMLTTRGTMPVEQGKPRHTSGARKPIVFGSLASFASDLHPTPEESDIPASCGDSLNTSKQARFSHSHSHSRRVTLKSRIPATPIAPSRDPLRHLATKALNPAWKRRKNMDSSQSPTQSNDGRSYEMYFRSSPAALTPPIDAPPSPRKIRESSSHEEPTLIGDDTSAVNFNVANTGDSDRTTSPIQHDSGFADFGSMGRPRDAPFQNRPPPPFPQLPETPVAPQNPFRQQNRAQLLPPSQLFGGTQFSSAIKLVSPTSSRPSPDHFKQNSISPNVAISSPLKARGLRSTPLAHATSSPGIPARTTSTVLLQDGPSSPPNADLTKTPVIPDSQKYSLPRKSSVTEPMSTYEPMRKSQERRSTSELRSNFGNSDDDEDSIVRRRKAKLKKEAALNQLNTISFARPVKSDDIEVPSTNMRKQRSPAEEYLAQCHGKDVTGDDSDAQETVADSQENHPPAVQPIIPVTDDDPTQSDVGDIPDPEADSLPSTAPDLPGAPMSPPIVITQRVTVDDDRVEVDAIPETSPRERRPQPPVNVVETSPTESRPQASLDVPGHLDELPVLKLRSTPALAPDFQSSPPALSTRSRRANVATTSASRSSSLSNLASTPVLTSSITPLTQASDTAKSVNSTPAIANSSPVITKGKWRKTTEKLPKLKTTPTESLRVSTRSRRRLSSSTDELSRSTSATPTFEHSLRMSRGPVSRKARALMKPQQTQQGPKIFEGMAFAISFQSRRPGEPTDQYNTRMEFSTTIERRIKQAGGRILDAGFDELFDVSPIRTATSSPVVTSQTEPEISLTEAGRSTGFAALIADGHSRKVKYMQALALSLPCLASRWITTCLDRGELVDWTPFLLCAGQSAFLGDAIRSRNLTAYNPVTARLTDTVDQRTKLLEGSRILLVLKKALEGKKMAYVFLARVLGASVSRVYSLEEAKGEVKSAEDSGHPFDWVYVDGKEDVGNSFDTNASVATNTTRGGRKRKRASAVTAAAASTASEPVSKKIRTLSDELVIQSLILGRVIEEGEMGG</sequence>
<feature type="compositionally biased region" description="Basic and acidic residues" evidence="4">
    <location>
        <begin position="401"/>
        <end position="412"/>
    </location>
</feature>
<evidence type="ECO:0000313" key="6">
    <source>
        <dbReference type="EMBL" id="KAK0720669.1"/>
    </source>
</evidence>
<dbReference type="SUPFAM" id="SSF52113">
    <property type="entry name" value="BRCT domain"/>
    <property type="match status" value="1"/>
</dbReference>
<dbReference type="Proteomes" id="UP001172102">
    <property type="component" value="Unassembled WGS sequence"/>
</dbReference>
<feature type="region of interest" description="Disordered" evidence="4">
    <location>
        <begin position="339"/>
        <end position="427"/>
    </location>
</feature>
<feature type="region of interest" description="Disordered" evidence="4">
    <location>
        <begin position="88"/>
        <end position="275"/>
    </location>
</feature>
<feature type="compositionally biased region" description="Basic residues" evidence="4">
    <location>
        <begin position="113"/>
        <end position="126"/>
    </location>
</feature>
<protein>
    <recommendedName>
        <fullName evidence="5">BRCT domain-containing protein</fullName>
    </recommendedName>
</protein>
<feature type="domain" description="BRCT" evidence="5">
    <location>
        <begin position="764"/>
        <end position="900"/>
    </location>
</feature>
<dbReference type="InterPro" id="IPR036420">
    <property type="entry name" value="BRCT_dom_sf"/>
</dbReference>
<evidence type="ECO:0000256" key="4">
    <source>
        <dbReference type="SAM" id="MobiDB-lite"/>
    </source>
</evidence>
<keyword evidence="2" id="KW-0227">DNA damage</keyword>
<feature type="compositionally biased region" description="Polar residues" evidence="4">
    <location>
        <begin position="216"/>
        <end position="236"/>
    </location>
</feature>
<feature type="compositionally biased region" description="Polar residues" evidence="4">
    <location>
        <begin position="161"/>
        <end position="172"/>
    </location>
</feature>
<feature type="compositionally biased region" description="Polar residues" evidence="4">
    <location>
        <begin position="585"/>
        <end position="595"/>
    </location>
</feature>
<dbReference type="InterPro" id="IPR047249">
    <property type="entry name" value="BRCT_p53bp1-like_rpt1"/>
</dbReference>
<feature type="compositionally biased region" description="Low complexity" evidence="4">
    <location>
        <begin position="722"/>
        <end position="733"/>
    </location>
</feature>
<feature type="compositionally biased region" description="Basic and acidic residues" evidence="4">
    <location>
        <begin position="198"/>
        <end position="208"/>
    </location>
</feature>
<dbReference type="GO" id="GO:0005634">
    <property type="term" value="C:nucleus"/>
    <property type="evidence" value="ECO:0007669"/>
    <property type="project" value="UniProtKB-SubCell"/>
</dbReference>
<dbReference type="InterPro" id="IPR001357">
    <property type="entry name" value="BRCT_dom"/>
</dbReference>
<feature type="region of interest" description="Disordered" evidence="4">
    <location>
        <begin position="566"/>
        <end position="601"/>
    </location>
</feature>
<feature type="region of interest" description="Disordered" evidence="4">
    <location>
        <begin position="480"/>
        <end position="548"/>
    </location>
</feature>
<dbReference type="GO" id="GO:0042393">
    <property type="term" value="F:histone binding"/>
    <property type="evidence" value="ECO:0007669"/>
    <property type="project" value="TreeGrafter"/>
</dbReference>
<dbReference type="GO" id="GO:0000077">
    <property type="term" value="P:DNA damage checkpoint signaling"/>
    <property type="evidence" value="ECO:0007669"/>
    <property type="project" value="TreeGrafter"/>
</dbReference>
<dbReference type="GO" id="GO:0045944">
    <property type="term" value="P:positive regulation of transcription by RNA polymerase II"/>
    <property type="evidence" value="ECO:0007669"/>
    <property type="project" value="TreeGrafter"/>
</dbReference>
<accession>A0AA40ARI1</accession>
<keyword evidence="3" id="KW-0539">Nucleus</keyword>
<feature type="compositionally biased region" description="Polar residues" evidence="4">
    <location>
        <begin position="344"/>
        <end position="359"/>
    </location>
</feature>
<feature type="region of interest" description="Disordered" evidence="4">
    <location>
        <begin position="1"/>
        <end position="21"/>
    </location>
</feature>
<comment type="caution">
    <text evidence="6">The sequence shown here is derived from an EMBL/GenBank/DDBJ whole genome shotgun (WGS) entry which is preliminary data.</text>
</comment>
<feature type="compositionally biased region" description="Pro residues" evidence="4">
    <location>
        <begin position="257"/>
        <end position="267"/>
    </location>
</feature>
<comment type="subcellular location">
    <subcellularLocation>
        <location evidence="1">Nucleus</location>
    </subcellularLocation>
</comment>
<evidence type="ECO:0000256" key="3">
    <source>
        <dbReference type="ARBA" id="ARBA00023242"/>
    </source>
</evidence>
<feature type="compositionally biased region" description="Low complexity" evidence="4">
    <location>
        <begin position="703"/>
        <end position="714"/>
    </location>
</feature>
<feature type="region of interest" description="Disordered" evidence="4">
    <location>
        <begin position="694"/>
        <end position="746"/>
    </location>
</feature>
<feature type="compositionally biased region" description="Low complexity" evidence="4">
    <location>
        <begin position="636"/>
        <end position="653"/>
    </location>
</feature>
<evidence type="ECO:0000259" key="5">
    <source>
        <dbReference type="PROSITE" id="PS50172"/>
    </source>
</evidence>
<keyword evidence="7" id="KW-1185">Reference proteome</keyword>
<proteinExistence type="predicted"/>
<evidence type="ECO:0000256" key="2">
    <source>
        <dbReference type="ARBA" id="ARBA00022763"/>
    </source>
</evidence>